<dbReference type="GO" id="GO:0000139">
    <property type="term" value="C:Golgi membrane"/>
    <property type="evidence" value="ECO:0007669"/>
    <property type="project" value="GOC"/>
</dbReference>
<feature type="compositionally biased region" description="Acidic residues" evidence="6">
    <location>
        <begin position="277"/>
        <end position="287"/>
    </location>
</feature>
<dbReference type="GeneID" id="8249666"/>
<feature type="region of interest" description="Disordered" evidence="6">
    <location>
        <begin position="274"/>
        <end position="382"/>
    </location>
</feature>
<proteinExistence type="predicted"/>
<dbReference type="InterPro" id="IPR037278">
    <property type="entry name" value="ARFGAP/RecO"/>
</dbReference>
<feature type="domain" description="Arf-GAP" evidence="7">
    <location>
        <begin position="8"/>
        <end position="127"/>
    </location>
</feature>
<dbReference type="InParanoid" id="C1EJ79"/>
<dbReference type="GO" id="GO:0008270">
    <property type="term" value="F:zinc ion binding"/>
    <property type="evidence" value="ECO:0007669"/>
    <property type="project" value="UniProtKB-KW"/>
</dbReference>
<keyword evidence="2" id="KW-0479">Metal-binding</keyword>
<name>C1EJ79_MICCC</name>
<dbReference type="RefSeq" id="XP_002506881.1">
    <property type="nucleotide sequence ID" value="XM_002506835.1"/>
</dbReference>
<dbReference type="PANTHER" id="PTHR45686">
    <property type="entry name" value="ADP-RIBOSYLATION FACTOR GTPASE ACTIVATING PROTEIN 3, ISOFORM H-RELATED"/>
    <property type="match status" value="1"/>
</dbReference>
<evidence type="ECO:0000256" key="1">
    <source>
        <dbReference type="ARBA" id="ARBA00022468"/>
    </source>
</evidence>
<dbReference type="Proteomes" id="UP000002009">
    <property type="component" value="Chromosome 16"/>
</dbReference>
<evidence type="ECO:0000259" key="7">
    <source>
        <dbReference type="PROSITE" id="PS50115"/>
    </source>
</evidence>
<dbReference type="SMART" id="SM00105">
    <property type="entry name" value="ArfGap"/>
    <property type="match status" value="1"/>
</dbReference>
<dbReference type="FunCoup" id="C1EJ79">
    <property type="interactions" value="1959"/>
</dbReference>
<evidence type="ECO:0000256" key="4">
    <source>
        <dbReference type="ARBA" id="ARBA00022833"/>
    </source>
</evidence>
<dbReference type="OMA" id="PANQVCF"/>
<evidence type="ECO:0000256" key="5">
    <source>
        <dbReference type="PROSITE-ProRule" id="PRU00288"/>
    </source>
</evidence>
<dbReference type="PRINTS" id="PR00405">
    <property type="entry name" value="REVINTRACTNG"/>
</dbReference>
<evidence type="ECO:0000313" key="8">
    <source>
        <dbReference type="EMBL" id="ACO68139.1"/>
    </source>
</evidence>
<feature type="compositionally biased region" description="Polar residues" evidence="6">
    <location>
        <begin position="357"/>
        <end position="370"/>
    </location>
</feature>
<evidence type="ECO:0000256" key="6">
    <source>
        <dbReference type="SAM" id="MobiDB-lite"/>
    </source>
</evidence>
<dbReference type="PROSITE" id="PS50115">
    <property type="entry name" value="ARFGAP"/>
    <property type="match status" value="1"/>
</dbReference>
<dbReference type="GO" id="GO:0048205">
    <property type="term" value="P:COPI coating of Golgi vesicle"/>
    <property type="evidence" value="ECO:0007669"/>
    <property type="project" value="TreeGrafter"/>
</dbReference>
<keyword evidence="9" id="KW-1185">Reference proteome</keyword>
<dbReference type="InterPro" id="IPR001164">
    <property type="entry name" value="ArfGAP_dom"/>
</dbReference>
<dbReference type="KEGG" id="mis:MICPUN_109642"/>
<sequence>MAHQADRDELFNKLMAKKENRHCFDCQTLNPRWTSKNFGVFICLDCSGVHRSLGVHITQVKSANMDKWTPEELDVFRSSGGNRKAELYFSQHGWSGSQRGQIAQKYTCRAAAMYKQLLAKEAAAKKTVVSPVTSPTAASGKTSHDFFEPFEDIAPPIAPAAPKPQPAAPKPQIVPKPIMAAASSPSARPAGRSSILTGRRVATAAGAKKTGGLGAKKLTVKVDDSLFNQAPSEADPAREVKPPSPKVVTVGAPAAHVAPPSQGRFAYNVGGFGEEKKEEEEWEDAKEDFDPASASTGSRGFRSMSAKNDPRMAPKPAPPPRDDVAQSRFGGAKSISSSAFSNGDDVRGDNGYGGNGNSASRFANSTSISSDDYYGRSSGRRSMDEHVDMTAGDLMHKMALHAKQDIQVAKEMASRGARALGSLLEEFK</sequence>
<dbReference type="EMBL" id="CP001334">
    <property type="protein sequence ID" value="ACO68139.1"/>
    <property type="molecule type" value="Genomic_DNA"/>
</dbReference>
<keyword evidence="1" id="KW-0343">GTPase activation</keyword>
<accession>C1EJ79</accession>
<organism evidence="8 9">
    <name type="scientific">Micromonas commoda (strain RCC299 / NOUM17 / CCMP2709)</name>
    <name type="common">Picoplanktonic green alga</name>
    <dbReference type="NCBI Taxonomy" id="296587"/>
    <lineage>
        <taxon>Eukaryota</taxon>
        <taxon>Viridiplantae</taxon>
        <taxon>Chlorophyta</taxon>
        <taxon>Mamiellophyceae</taxon>
        <taxon>Mamiellales</taxon>
        <taxon>Mamiellaceae</taxon>
        <taxon>Micromonas</taxon>
    </lineage>
</organism>
<dbReference type="Gene3D" id="1.10.220.150">
    <property type="entry name" value="Arf GTPase activating protein"/>
    <property type="match status" value="1"/>
</dbReference>
<dbReference type="eggNOG" id="KOG0706">
    <property type="taxonomic scope" value="Eukaryota"/>
</dbReference>
<evidence type="ECO:0000256" key="3">
    <source>
        <dbReference type="ARBA" id="ARBA00022771"/>
    </source>
</evidence>
<dbReference type="InterPro" id="IPR038508">
    <property type="entry name" value="ArfGAP_dom_sf"/>
</dbReference>
<evidence type="ECO:0000256" key="2">
    <source>
        <dbReference type="ARBA" id="ARBA00022723"/>
    </source>
</evidence>
<keyword evidence="4" id="KW-0862">Zinc</keyword>
<gene>
    <name evidence="8" type="ORF">MICPUN_109642</name>
</gene>
<evidence type="ECO:0000313" key="9">
    <source>
        <dbReference type="Proteomes" id="UP000002009"/>
    </source>
</evidence>
<protein>
    <recommendedName>
        <fullName evidence="7">Arf-GAP domain-containing protein</fullName>
    </recommendedName>
</protein>
<dbReference type="OrthoDB" id="10266696at2759"/>
<dbReference type="CDD" id="cd08831">
    <property type="entry name" value="ArfGap_ArfGap2_3_like"/>
    <property type="match status" value="1"/>
</dbReference>
<dbReference type="Pfam" id="PF01412">
    <property type="entry name" value="ArfGap"/>
    <property type="match status" value="1"/>
</dbReference>
<dbReference type="AlphaFoldDB" id="C1EJ79"/>
<keyword evidence="3 5" id="KW-0863">Zinc-finger</keyword>
<dbReference type="GO" id="GO:0005096">
    <property type="term" value="F:GTPase activator activity"/>
    <property type="evidence" value="ECO:0007669"/>
    <property type="project" value="UniProtKB-KW"/>
</dbReference>
<reference evidence="8 9" key="1">
    <citation type="journal article" date="2009" name="Science">
        <title>Green evolution and dynamic adaptations revealed by genomes of the marine picoeukaryotes Micromonas.</title>
        <authorList>
            <person name="Worden A.Z."/>
            <person name="Lee J.H."/>
            <person name="Mock T."/>
            <person name="Rouze P."/>
            <person name="Simmons M.P."/>
            <person name="Aerts A.L."/>
            <person name="Allen A.E."/>
            <person name="Cuvelier M.L."/>
            <person name="Derelle E."/>
            <person name="Everett M.V."/>
            <person name="Foulon E."/>
            <person name="Grimwood J."/>
            <person name="Gundlach H."/>
            <person name="Henrissat B."/>
            <person name="Napoli C."/>
            <person name="McDonald S.M."/>
            <person name="Parker M.S."/>
            <person name="Rombauts S."/>
            <person name="Salamov A."/>
            <person name="Von Dassow P."/>
            <person name="Badger J.H."/>
            <person name="Coutinho P.M."/>
            <person name="Demir E."/>
            <person name="Dubchak I."/>
            <person name="Gentemann C."/>
            <person name="Eikrem W."/>
            <person name="Gready J.E."/>
            <person name="John U."/>
            <person name="Lanier W."/>
            <person name="Lindquist E.A."/>
            <person name="Lucas S."/>
            <person name="Mayer K.F."/>
            <person name="Moreau H."/>
            <person name="Not F."/>
            <person name="Otillar R."/>
            <person name="Panaud O."/>
            <person name="Pangilinan J."/>
            <person name="Paulsen I."/>
            <person name="Piegu B."/>
            <person name="Poliakov A."/>
            <person name="Robbens S."/>
            <person name="Schmutz J."/>
            <person name="Toulza E."/>
            <person name="Wyss T."/>
            <person name="Zelensky A."/>
            <person name="Zhou K."/>
            <person name="Armbrust E.V."/>
            <person name="Bhattacharya D."/>
            <person name="Goodenough U.W."/>
            <person name="Van de Peer Y."/>
            <person name="Grigoriev I.V."/>
        </authorList>
    </citation>
    <scope>NUCLEOTIDE SEQUENCE [LARGE SCALE GENOMIC DNA]</scope>
    <source>
        <strain evidence="9">RCC299 / NOUM17</strain>
    </source>
</reference>
<dbReference type="PANTHER" id="PTHR45686:SF4">
    <property type="entry name" value="ADP-RIBOSYLATION FACTOR GTPASE ACTIVATING PROTEIN 3, ISOFORM H"/>
    <property type="match status" value="1"/>
</dbReference>
<dbReference type="SUPFAM" id="SSF57863">
    <property type="entry name" value="ArfGap/RecO-like zinc finger"/>
    <property type="match status" value="1"/>
</dbReference>
<dbReference type="STRING" id="296587.C1EJ79"/>